<dbReference type="Proteomes" id="UP000694888">
    <property type="component" value="Unplaced"/>
</dbReference>
<protein>
    <submittedName>
        <fullName evidence="9">Atrial natriuretic peptide receptor 2</fullName>
    </submittedName>
</protein>
<dbReference type="PANTHER" id="PTHR11920">
    <property type="entry name" value="GUANYLYL CYCLASE"/>
    <property type="match status" value="1"/>
</dbReference>
<keyword evidence="2" id="KW-0812">Transmembrane</keyword>
<evidence type="ECO:0000313" key="8">
    <source>
        <dbReference type="Proteomes" id="UP000694888"/>
    </source>
</evidence>
<dbReference type="InterPro" id="IPR001054">
    <property type="entry name" value="A/G_cyclase"/>
</dbReference>
<name>A0ABM1A119_APLCA</name>
<dbReference type="Pfam" id="PF00211">
    <property type="entry name" value="Guanylate_cyc"/>
    <property type="match status" value="1"/>
</dbReference>
<evidence type="ECO:0000259" key="7">
    <source>
        <dbReference type="PROSITE" id="PS50125"/>
    </source>
</evidence>
<dbReference type="PANTHER" id="PTHR11920:SF501">
    <property type="entry name" value="GUANYLATE CYCLASE 32E"/>
    <property type="match status" value="1"/>
</dbReference>
<dbReference type="PROSITE" id="PS50125">
    <property type="entry name" value="GUANYLATE_CYCLASE_2"/>
    <property type="match status" value="1"/>
</dbReference>
<dbReference type="SUPFAM" id="SSF55073">
    <property type="entry name" value="Nucleotide cyclase"/>
    <property type="match status" value="1"/>
</dbReference>
<accession>A0ABM1A119</accession>
<keyword evidence="3" id="KW-0547">Nucleotide-binding</keyword>
<dbReference type="SMART" id="SM00044">
    <property type="entry name" value="CYCc"/>
    <property type="match status" value="1"/>
</dbReference>
<organism evidence="8 9">
    <name type="scientific">Aplysia californica</name>
    <name type="common">California sea hare</name>
    <dbReference type="NCBI Taxonomy" id="6500"/>
    <lineage>
        <taxon>Eukaryota</taxon>
        <taxon>Metazoa</taxon>
        <taxon>Spiralia</taxon>
        <taxon>Lophotrochozoa</taxon>
        <taxon>Mollusca</taxon>
        <taxon>Gastropoda</taxon>
        <taxon>Heterobranchia</taxon>
        <taxon>Euthyneura</taxon>
        <taxon>Tectipleura</taxon>
        <taxon>Aplysiida</taxon>
        <taxon>Aplysioidea</taxon>
        <taxon>Aplysiidae</taxon>
        <taxon>Aplysia</taxon>
    </lineage>
</organism>
<feature type="domain" description="Guanylate cyclase" evidence="7">
    <location>
        <begin position="1"/>
        <end position="100"/>
    </location>
</feature>
<evidence type="ECO:0000313" key="9">
    <source>
        <dbReference type="RefSeq" id="XP_012938655.1"/>
    </source>
</evidence>
<evidence type="ECO:0000256" key="2">
    <source>
        <dbReference type="ARBA" id="ARBA00022692"/>
    </source>
</evidence>
<dbReference type="GeneID" id="106011929"/>
<evidence type="ECO:0000256" key="6">
    <source>
        <dbReference type="ARBA" id="ARBA00023239"/>
    </source>
</evidence>
<keyword evidence="8" id="KW-1185">Reference proteome</keyword>
<comment type="subcellular location">
    <subcellularLocation>
        <location evidence="1">Membrane</location>
    </subcellularLocation>
</comment>
<dbReference type="InterPro" id="IPR050401">
    <property type="entry name" value="Cyclic_nucleotide_synthase"/>
</dbReference>
<keyword evidence="4" id="KW-1133">Transmembrane helix</keyword>
<evidence type="ECO:0000256" key="4">
    <source>
        <dbReference type="ARBA" id="ARBA00022989"/>
    </source>
</evidence>
<keyword evidence="9" id="KW-0675">Receptor</keyword>
<proteinExistence type="predicted"/>
<evidence type="ECO:0000256" key="3">
    <source>
        <dbReference type="ARBA" id="ARBA00022741"/>
    </source>
</evidence>
<keyword evidence="5" id="KW-0472">Membrane</keyword>
<evidence type="ECO:0000256" key="1">
    <source>
        <dbReference type="ARBA" id="ARBA00004370"/>
    </source>
</evidence>
<evidence type="ECO:0000256" key="5">
    <source>
        <dbReference type="ARBA" id="ARBA00023136"/>
    </source>
</evidence>
<sequence length="162" mass="17866">MDEEILKFDVFKVETLEDMCLIVSGVPQRNGDKNVTEIADMCLGLMVRVSEMQLAGGMSAVTIRLRCGICTGPVAAGIVGIKMPRYLLFGDTVNTAARMQSTSQPSHIHIAPLGGAILTTKPGYKLQQREAVEVKGKGKMCTYWLLSNERLEHRRSLRTELL</sequence>
<dbReference type="RefSeq" id="XP_012938655.1">
    <property type="nucleotide sequence ID" value="XM_013083201.2"/>
</dbReference>
<dbReference type="Gene3D" id="3.30.70.1230">
    <property type="entry name" value="Nucleotide cyclase"/>
    <property type="match status" value="1"/>
</dbReference>
<reference evidence="9" key="1">
    <citation type="submission" date="2025-08" db="UniProtKB">
        <authorList>
            <consortium name="RefSeq"/>
        </authorList>
    </citation>
    <scope>IDENTIFICATION</scope>
</reference>
<dbReference type="InterPro" id="IPR029787">
    <property type="entry name" value="Nucleotide_cyclase"/>
</dbReference>
<dbReference type="CDD" id="cd07302">
    <property type="entry name" value="CHD"/>
    <property type="match status" value="1"/>
</dbReference>
<keyword evidence="6" id="KW-0456">Lyase</keyword>
<gene>
    <name evidence="9" type="primary">LOC106011929</name>
</gene>